<protein>
    <submittedName>
        <fullName evidence="2">Uncharacterized protein</fullName>
    </submittedName>
</protein>
<reference evidence="2" key="1">
    <citation type="submission" date="2021-05" db="EMBL/GenBank/DDBJ databases">
        <authorList>
            <person name="Pietrasiak N."/>
            <person name="Ward R."/>
            <person name="Stajich J.E."/>
            <person name="Kurbessoian T."/>
        </authorList>
    </citation>
    <scope>NUCLEOTIDE SEQUENCE</scope>
    <source>
        <strain evidence="2">GSE-TBD4-15B</strain>
    </source>
</reference>
<name>A0A951U4P4_9CYAN</name>
<dbReference type="Proteomes" id="UP000707356">
    <property type="component" value="Unassembled WGS sequence"/>
</dbReference>
<sequence length="229" mass="26210">MHFFNPAEPIFRSKQSELDYQDQVGLIKMQWRLGERTIFSRFYTRIDQIFVLWGVITGAIFGVAQFCPISWTIQAWLWSTLTGLGILGMVILAWFWASVERLRWVICTWAGLMTLGLVCTNLGILGGWWSILLYLCPLWLGLSALGYLLTAIGMHSRAFLVACGLHLFSIPLLPYTGRWQLLVTGLVMAGSLLFLSEVQWDMRPPVEFAELTPAQRQHNQHQHQLRQLA</sequence>
<comment type="caution">
    <text evidence="2">The sequence shown here is derived from an EMBL/GenBank/DDBJ whole genome shotgun (WGS) entry which is preliminary data.</text>
</comment>
<dbReference type="EMBL" id="JAHHHV010000064">
    <property type="protein sequence ID" value="MBW4465870.1"/>
    <property type="molecule type" value="Genomic_DNA"/>
</dbReference>
<feature type="transmembrane region" description="Helical" evidence="1">
    <location>
        <begin position="49"/>
        <end position="71"/>
    </location>
</feature>
<gene>
    <name evidence="2" type="ORF">KME07_10595</name>
</gene>
<keyword evidence="1" id="KW-1133">Transmembrane helix</keyword>
<feature type="transmembrane region" description="Helical" evidence="1">
    <location>
        <begin position="77"/>
        <end position="97"/>
    </location>
</feature>
<evidence type="ECO:0000256" key="1">
    <source>
        <dbReference type="SAM" id="Phobius"/>
    </source>
</evidence>
<keyword evidence="1" id="KW-0812">Transmembrane</keyword>
<feature type="transmembrane region" description="Helical" evidence="1">
    <location>
        <begin position="156"/>
        <end position="173"/>
    </location>
</feature>
<keyword evidence="1" id="KW-0472">Membrane</keyword>
<proteinExistence type="predicted"/>
<accession>A0A951U4P4</accession>
<evidence type="ECO:0000313" key="2">
    <source>
        <dbReference type="EMBL" id="MBW4465870.1"/>
    </source>
</evidence>
<feature type="transmembrane region" description="Helical" evidence="1">
    <location>
        <begin position="179"/>
        <end position="195"/>
    </location>
</feature>
<feature type="transmembrane region" description="Helical" evidence="1">
    <location>
        <begin position="104"/>
        <end position="125"/>
    </location>
</feature>
<dbReference type="AlphaFoldDB" id="A0A951U4P4"/>
<organism evidence="2 3">
    <name type="scientific">Pegethrix bostrychoides GSE-TBD4-15B</name>
    <dbReference type="NCBI Taxonomy" id="2839662"/>
    <lineage>
        <taxon>Bacteria</taxon>
        <taxon>Bacillati</taxon>
        <taxon>Cyanobacteriota</taxon>
        <taxon>Cyanophyceae</taxon>
        <taxon>Oculatellales</taxon>
        <taxon>Oculatellaceae</taxon>
        <taxon>Pegethrix</taxon>
    </lineage>
</organism>
<reference evidence="2" key="2">
    <citation type="journal article" date="2022" name="Microbiol. Resour. Announc.">
        <title>Metagenome Sequencing to Explore Phylogenomics of Terrestrial Cyanobacteria.</title>
        <authorList>
            <person name="Ward R.D."/>
            <person name="Stajich J.E."/>
            <person name="Johansen J.R."/>
            <person name="Huntemann M."/>
            <person name="Clum A."/>
            <person name="Foster B."/>
            <person name="Foster B."/>
            <person name="Roux S."/>
            <person name="Palaniappan K."/>
            <person name="Varghese N."/>
            <person name="Mukherjee S."/>
            <person name="Reddy T.B.K."/>
            <person name="Daum C."/>
            <person name="Copeland A."/>
            <person name="Chen I.A."/>
            <person name="Ivanova N.N."/>
            <person name="Kyrpides N.C."/>
            <person name="Shapiro N."/>
            <person name="Eloe-Fadrosh E.A."/>
            <person name="Pietrasiak N."/>
        </authorList>
    </citation>
    <scope>NUCLEOTIDE SEQUENCE</scope>
    <source>
        <strain evidence="2">GSE-TBD4-15B</strain>
    </source>
</reference>
<feature type="transmembrane region" description="Helical" evidence="1">
    <location>
        <begin position="131"/>
        <end position="149"/>
    </location>
</feature>
<evidence type="ECO:0000313" key="3">
    <source>
        <dbReference type="Proteomes" id="UP000707356"/>
    </source>
</evidence>